<gene>
    <name evidence="14" type="ORF">CANCADRAFT_30816</name>
</gene>
<dbReference type="Pfam" id="PF12063">
    <property type="entry name" value="ATG1-like_MIT1"/>
    <property type="match status" value="1"/>
</dbReference>
<evidence type="ECO:0000256" key="6">
    <source>
        <dbReference type="ARBA" id="ARBA00022777"/>
    </source>
</evidence>
<evidence type="ECO:0000256" key="5">
    <source>
        <dbReference type="ARBA" id="ARBA00022741"/>
    </source>
</evidence>
<dbReference type="PROSITE" id="PS00107">
    <property type="entry name" value="PROTEIN_KINASE_ATP"/>
    <property type="match status" value="1"/>
</dbReference>
<evidence type="ECO:0000256" key="8">
    <source>
        <dbReference type="ARBA" id="ARBA00022927"/>
    </source>
</evidence>
<dbReference type="GO" id="GO:0061908">
    <property type="term" value="C:phagophore"/>
    <property type="evidence" value="ECO:0007669"/>
    <property type="project" value="EnsemblFungi"/>
</dbReference>
<evidence type="ECO:0000256" key="2">
    <source>
        <dbReference type="ARBA" id="ARBA00018572"/>
    </source>
</evidence>
<evidence type="ECO:0000256" key="11">
    <source>
        <dbReference type="PROSITE-ProRule" id="PRU10141"/>
    </source>
</evidence>
<dbReference type="GO" id="GO:0120095">
    <property type="term" value="C:vacuole-isolation membrane contact site"/>
    <property type="evidence" value="ECO:0007669"/>
    <property type="project" value="EnsemblFungi"/>
</dbReference>
<dbReference type="InterPro" id="IPR022708">
    <property type="entry name" value="Atg1-like_tMIT"/>
</dbReference>
<dbReference type="InterPro" id="IPR048941">
    <property type="entry name" value="ATG1-like_MIT2"/>
</dbReference>
<feature type="region of interest" description="Disordered" evidence="12">
    <location>
        <begin position="480"/>
        <end position="514"/>
    </location>
</feature>
<protein>
    <recommendedName>
        <fullName evidence="2">Serine/threonine-protein kinase ATG1</fullName>
        <ecNumber evidence="1">2.7.11.1</ecNumber>
    </recommendedName>
    <alternativeName>
        <fullName evidence="10">Autophagy-related protein 1</fullName>
    </alternativeName>
    <alternativeName>
        <fullName evidence="3">Serine/threonine-protein kinase atg1</fullName>
    </alternativeName>
</protein>
<dbReference type="GO" id="GO:0005524">
    <property type="term" value="F:ATP binding"/>
    <property type="evidence" value="ECO:0007669"/>
    <property type="project" value="UniProtKB-UniRule"/>
</dbReference>
<dbReference type="Pfam" id="PF00069">
    <property type="entry name" value="Pkinase"/>
    <property type="match status" value="1"/>
</dbReference>
<feature type="compositionally biased region" description="Low complexity" evidence="12">
    <location>
        <begin position="504"/>
        <end position="514"/>
    </location>
</feature>
<dbReference type="GO" id="GO:0034045">
    <property type="term" value="C:phagophore assembly site membrane"/>
    <property type="evidence" value="ECO:0007669"/>
    <property type="project" value="TreeGrafter"/>
</dbReference>
<dbReference type="Gene3D" id="1.10.510.10">
    <property type="entry name" value="Transferase(Phosphotransferase) domain 1"/>
    <property type="match status" value="1"/>
</dbReference>
<accession>A0A1E4TM81</accession>
<dbReference type="GO" id="GO:0004674">
    <property type="term" value="F:protein serine/threonine kinase activity"/>
    <property type="evidence" value="ECO:0007669"/>
    <property type="project" value="UniProtKB-EC"/>
</dbReference>
<dbReference type="GO" id="GO:1990316">
    <property type="term" value="C:Atg1/ULK1 kinase complex"/>
    <property type="evidence" value="ECO:0007669"/>
    <property type="project" value="EnsemblFungi"/>
</dbReference>
<evidence type="ECO:0000313" key="15">
    <source>
        <dbReference type="Proteomes" id="UP000095023"/>
    </source>
</evidence>
<evidence type="ECO:0000259" key="13">
    <source>
        <dbReference type="PROSITE" id="PS50011"/>
    </source>
</evidence>
<keyword evidence="8" id="KW-0813">Transport</keyword>
<dbReference type="GO" id="GO:0006995">
    <property type="term" value="P:cellular response to nitrogen starvation"/>
    <property type="evidence" value="ECO:0007669"/>
    <property type="project" value="EnsemblFungi"/>
</dbReference>
<evidence type="ECO:0000256" key="9">
    <source>
        <dbReference type="ARBA" id="ARBA00023006"/>
    </source>
</evidence>
<dbReference type="PROSITE" id="PS50011">
    <property type="entry name" value="PROTEIN_KINASE_DOM"/>
    <property type="match status" value="1"/>
</dbReference>
<feature type="region of interest" description="Disordered" evidence="12">
    <location>
        <begin position="548"/>
        <end position="579"/>
    </location>
</feature>
<reference evidence="15" key="1">
    <citation type="submission" date="2016-02" db="EMBL/GenBank/DDBJ databases">
        <title>Comparative genomics of biotechnologically important yeasts.</title>
        <authorList>
            <consortium name="DOE Joint Genome Institute"/>
            <person name="Riley R."/>
            <person name="Haridas S."/>
            <person name="Wolfe K.H."/>
            <person name="Lopes M.R."/>
            <person name="Hittinger C.T."/>
            <person name="Goker M."/>
            <person name="Salamov A."/>
            <person name="Wisecaver J."/>
            <person name="Long T.M."/>
            <person name="Aerts A.L."/>
            <person name="Barry K."/>
            <person name="Choi C."/>
            <person name="Clum A."/>
            <person name="Coughlan A.Y."/>
            <person name="Deshpande S."/>
            <person name="Douglass A.P."/>
            <person name="Hanson S.J."/>
            <person name="Klenk H.-P."/>
            <person name="Labutti K."/>
            <person name="Lapidus A."/>
            <person name="Lindquist E."/>
            <person name="Lipzen A."/>
            <person name="Meier-Kolthoff J.P."/>
            <person name="Ohm R.A."/>
            <person name="Otillar R.P."/>
            <person name="Pangilinan J."/>
            <person name="Peng Y."/>
            <person name="Rokas A."/>
            <person name="Rosa C.A."/>
            <person name="Scheuner C."/>
            <person name="Sibirny A.A."/>
            <person name="Slot J.C."/>
            <person name="Stielow J.B."/>
            <person name="Sun H."/>
            <person name="Kurtzman C.P."/>
            <person name="Blackwell M."/>
            <person name="Jeffries T.W."/>
            <person name="Grigoriev I.V."/>
        </authorList>
    </citation>
    <scope>NUCLEOTIDE SEQUENCE [LARGE SCALE GENOMIC DNA]</scope>
    <source>
        <strain evidence="15">NRRL Y-17796</strain>
    </source>
</reference>
<feature type="compositionally biased region" description="Low complexity" evidence="12">
    <location>
        <begin position="412"/>
        <end position="422"/>
    </location>
</feature>
<feature type="domain" description="Protein kinase" evidence="13">
    <location>
        <begin position="19"/>
        <end position="312"/>
    </location>
</feature>
<dbReference type="GO" id="GO:0032258">
    <property type="term" value="P:cytoplasm to vacuole targeting by the Cvt pathway"/>
    <property type="evidence" value="ECO:0007669"/>
    <property type="project" value="EnsemblFungi"/>
</dbReference>
<evidence type="ECO:0000256" key="3">
    <source>
        <dbReference type="ARBA" id="ARBA00019599"/>
    </source>
</evidence>
<dbReference type="InterPro" id="IPR045269">
    <property type="entry name" value="Atg1-like"/>
</dbReference>
<dbReference type="InterPro" id="IPR000719">
    <property type="entry name" value="Prot_kinase_dom"/>
</dbReference>
<dbReference type="AlphaFoldDB" id="A0A1E4TM81"/>
<keyword evidence="15" id="KW-1185">Reference proteome</keyword>
<feature type="region of interest" description="Disordered" evidence="12">
    <location>
        <begin position="405"/>
        <end position="426"/>
    </location>
</feature>
<keyword evidence="6" id="KW-0418">Kinase</keyword>
<dbReference type="PANTHER" id="PTHR24348">
    <property type="entry name" value="SERINE/THREONINE-PROTEIN KINASE UNC-51-RELATED"/>
    <property type="match status" value="1"/>
</dbReference>
<evidence type="ECO:0000256" key="12">
    <source>
        <dbReference type="SAM" id="MobiDB-lite"/>
    </source>
</evidence>
<dbReference type="Proteomes" id="UP000095023">
    <property type="component" value="Unassembled WGS sequence"/>
</dbReference>
<dbReference type="FunFam" id="3.30.200.20:FF:000042">
    <property type="entry name" value="Aurora kinase A"/>
    <property type="match status" value="1"/>
</dbReference>
<dbReference type="EMBL" id="KV453841">
    <property type="protein sequence ID" value="ODV92758.1"/>
    <property type="molecule type" value="Genomic_DNA"/>
</dbReference>
<dbReference type="Pfam" id="PF21127">
    <property type="entry name" value="ATG1-like_MIT2"/>
    <property type="match status" value="1"/>
</dbReference>
<evidence type="ECO:0000256" key="10">
    <source>
        <dbReference type="ARBA" id="ARBA00030237"/>
    </source>
</evidence>
<feature type="binding site" evidence="11">
    <location>
        <position position="48"/>
    </location>
    <ligand>
        <name>ATP</name>
        <dbReference type="ChEBI" id="CHEBI:30616"/>
    </ligand>
</feature>
<dbReference type="EC" id="2.7.11.1" evidence="1"/>
<dbReference type="GO" id="GO:0051365">
    <property type="term" value="P:cellular response to potassium ion starvation"/>
    <property type="evidence" value="ECO:0007669"/>
    <property type="project" value="EnsemblFungi"/>
</dbReference>
<organism evidence="14 15">
    <name type="scientific">Tortispora caseinolytica NRRL Y-17796</name>
    <dbReference type="NCBI Taxonomy" id="767744"/>
    <lineage>
        <taxon>Eukaryota</taxon>
        <taxon>Fungi</taxon>
        <taxon>Dikarya</taxon>
        <taxon>Ascomycota</taxon>
        <taxon>Saccharomycotina</taxon>
        <taxon>Trigonopsidomycetes</taxon>
        <taxon>Trigonopsidales</taxon>
        <taxon>Trigonopsidaceae</taxon>
        <taxon>Tortispora</taxon>
    </lineage>
</organism>
<dbReference type="InterPro" id="IPR017441">
    <property type="entry name" value="Protein_kinase_ATP_BS"/>
</dbReference>
<dbReference type="GO" id="GO:0000422">
    <property type="term" value="P:autophagy of mitochondrion"/>
    <property type="evidence" value="ECO:0007669"/>
    <property type="project" value="EnsemblFungi"/>
</dbReference>
<dbReference type="SUPFAM" id="SSF56112">
    <property type="entry name" value="Protein kinase-like (PK-like)"/>
    <property type="match status" value="1"/>
</dbReference>
<dbReference type="GO" id="GO:0000045">
    <property type="term" value="P:autophagosome assembly"/>
    <property type="evidence" value="ECO:0007669"/>
    <property type="project" value="EnsemblFungi"/>
</dbReference>
<dbReference type="InterPro" id="IPR011009">
    <property type="entry name" value="Kinase-like_dom_sf"/>
</dbReference>
<dbReference type="InterPro" id="IPR008271">
    <property type="entry name" value="Ser/Thr_kinase_AS"/>
</dbReference>
<keyword evidence="5 11" id="KW-0547">Nucleotide-binding</keyword>
<evidence type="ECO:0000256" key="1">
    <source>
        <dbReference type="ARBA" id="ARBA00012513"/>
    </source>
</evidence>
<dbReference type="GO" id="GO:0034727">
    <property type="term" value="P:piecemeal microautophagy of the nucleus"/>
    <property type="evidence" value="ECO:0007669"/>
    <property type="project" value="EnsemblFungi"/>
</dbReference>
<evidence type="ECO:0000313" key="14">
    <source>
        <dbReference type="EMBL" id="ODV92758.1"/>
    </source>
</evidence>
<keyword evidence="8" id="KW-0653">Protein transport</keyword>
<keyword evidence="4" id="KW-0808">Transferase</keyword>
<feature type="compositionally biased region" description="Polar residues" evidence="12">
    <location>
        <begin position="567"/>
        <end position="579"/>
    </location>
</feature>
<sequence length="950" mass="103901">MSHQNTSSLPSTAEALRNYKILSEIGKGSFANVYKATDTRTNSVVAIKSAATGKLLEKLLQSLESEIQILKNVTHPHIVSLLDCQRSTGHIYIVTEYCSLGDLSFFIKHRNDIANISAMGSIFERYPSPQDSDGLNETLVKHFVQQLASALKFLRSKNLIHRDIKPQNLLLSPAKHTKSEFESMGFAGVYSLPLLQLADFGFARVLPSTSMAETLCGSPLYMAPEILRYEKYDSKVDLWSTGTVIYEMAVGKPPFRAANHIDLLRKIDTNNDKIKFRNTDVSPELASLIKGLLRRKPSDRMSFKEFFESEVVTTPINDSVDNSTFSILDSDTFITEQIAASRMKKSSNTTANSAGLDTQDNGISPYPVLSTELVGANNKAVNVPVNRTGSQYTTSLSDDVRNATAPTELHNSNSGISESSLSATPPGCMRLEQRRLTMPLTEERPKLVHLSRPSALEALQSKAYVGKQRSRFSSSITLNRPNFVSGRTSQNNGTSAPYMDRTDSGASSKGGSTASTSMVIERDYVVVEKRAVEVNALADQIANTPIHEGRLSPALRQTSSDRRRNSSESTRSLSIFNGSPNDRNGNWKLSYGAISPSALSKAITVVGARLFGKPDPVVRYRMSGNPRNPNAGNISSSVSPIKSASIANAGRPYPLQAADDPELSSMDPNDSKVLLSIEDAVIKAGVTYQFAEIKLLQLLPMTPEQIEQVENGAKMKQGDTGPGSNRFLDANEGKAPEDTLGPLMMRTLAEEALALYVKALSLLAKAMGIATEWWERTGTGGETAGMSSSNLFASSAQRTVARRMNVNIQWIRDHFNLALEKAEVARMKLAEAELKLSSRDSSDTMGNVSAESLLYERALEMSRLAAVNELVGKDISGCEIVYANSVWMLAAIMDSDNSSQSGNSDVFLMDEEDQVMVEKFIGSIKKRLKSLQRKLYQANTEQGLNVSPTR</sequence>
<dbReference type="GO" id="GO:0000421">
    <property type="term" value="C:autophagosome membrane"/>
    <property type="evidence" value="ECO:0007669"/>
    <property type="project" value="EnsemblFungi"/>
</dbReference>
<keyword evidence="7 11" id="KW-0067">ATP-binding</keyword>
<dbReference type="GO" id="GO:0010506">
    <property type="term" value="P:regulation of autophagy"/>
    <property type="evidence" value="ECO:0007669"/>
    <property type="project" value="InterPro"/>
</dbReference>
<feature type="compositionally biased region" description="Polar residues" evidence="12">
    <location>
        <begin position="480"/>
        <end position="495"/>
    </location>
</feature>
<proteinExistence type="predicted"/>
<evidence type="ECO:0000256" key="7">
    <source>
        <dbReference type="ARBA" id="ARBA00022840"/>
    </source>
</evidence>
<dbReference type="PANTHER" id="PTHR24348:SF22">
    <property type="entry name" value="NON-SPECIFIC SERINE_THREONINE PROTEIN KINASE"/>
    <property type="match status" value="1"/>
</dbReference>
<keyword evidence="9" id="KW-0072">Autophagy</keyword>
<dbReference type="GO" id="GO:0005829">
    <property type="term" value="C:cytosol"/>
    <property type="evidence" value="ECO:0007669"/>
    <property type="project" value="EnsemblFungi"/>
</dbReference>
<dbReference type="SMART" id="SM00220">
    <property type="entry name" value="S_TKc"/>
    <property type="match status" value="1"/>
</dbReference>
<dbReference type="PROSITE" id="PS00108">
    <property type="entry name" value="PROTEIN_KINASE_ST"/>
    <property type="match status" value="1"/>
</dbReference>
<dbReference type="OrthoDB" id="346907at2759"/>
<evidence type="ECO:0000256" key="4">
    <source>
        <dbReference type="ARBA" id="ARBA00022679"/>
    </source>
</evidence>
<name>A0A1E4TM81_9ASCO</name>
<dbReference type="GO" id="GO:0061709">
    <property type="term" value="P:reticulophagy"/>
    <property type="evidence" value="ECO:0007669"/>
    <property type="project" value="EnsemblFungi"/>
</dbReference>